<dbReference type="AlphaFoldDB" id="A0A6A4HZH9"/>
<dbReference type="OrthoDB" id="3266451at2759"/>
<dbReference type="Proteomes" id="UP000799118">
    <property type="component" value="Unassembled WGS sequence"/>
</dbReference>
<protein>
    <submittedName>
        <fullName evidence="1">Uncharacterized protein</fullName>
    </submittedName>
</protein>
<feature type="non-terminal residue" evidence="1">
    <location>
        <position position="129"/>
    </location>
</feature>
<gene>
    <name evidence="1" type="ORF">BT96DRAFT_973803</name>
</gene>
<accession>A0A6A4HZH9</accession>
<dbReference type="EMBL" id="ML769427">
    <property type="protein sequence ID" value="KAE9403183.1"/>
    <property type="molecule type" value="Genomic_DNA"/>
</dbReference>
<name>A0A6A4HZH9_9AGAR</name>
<proteinExistence type="predicted"/>
<evidence type="ECO:0000313" key="2">
    <source>
        <dbReference type="Proteomes" id="UP000799118"/>
    </source>
</evidence>
<organism evidence="1 2">
    <name type="scientific">Gymnopus androsaceus JB14</name>
    <dbReference type="NCBI Taxonomy" id="1447944"/>
    <lineage>
        <taxon>Eukaryota</taxon>
        <taxon>Fungi</taxon>
        <taxon>Dikarya</taxon>
        <taxon>Basidiomycota</taxon>
        <taxon>Agaricomycotina</taxon>
        <taxon>Agaricomycetes</taxon>
        <taxon>Agaricomycetidae</taxon>
        <taxon>Agaricales</taxon>
        <taxon>Marasmiineae</taxon>
        <taxon>Omphalotaceae</taxon>
        <taxon>Gymnopus</taxon>
    </lineage>
</organism>
<reference evidence="1" key="1">
    <citation type="journal article" date="2019" name="Environ. Microbiol.">
        <title>Fungal ecological strategies reflected in gene transcription - a case study of two litter decomposers.</title>
        <authorList>
            <person name="Barbi F."/>
            <person name="Kohler A."/>
            <person name="Barry K."/>
            <person name="Baskaran P."/>
            <person name="Daum C."/>
            <person name="Fauchery L."/>
            <person name="Ihrmark K."/>
            <person name="Kuo A."/>
            <person name="LaButti K."/>
            <person name="Lipzen A."/>
            <person name="Morin E."/>
            <person name="Grigoriev I.V."/>
            <person name="Henrissat B."/>
            <person name="Lindahl B."/>
            <person name="Martin F."/>
        </authorList>
    </citation>
    <scope>NUCLEOTIDE SEQUENCE</scope>
    <source>
        <strain evidence="1">JB14</strain>
    </source>
</reference>
<evidence type="ECO:0000313" key="1">
    <source>
        <dbReference type="EMBL" id="KAE9403183.1"/>
    </source>
</evidence>
<keyword evidence="2" id="KW-1185">Reference proteome</keyword>
<sequence length="129" mass="14850">MDPLPSDNDLLQLNYEKHLARNRLNDIPQSDIERSQLRALIDVTANELQECDENDARLAERRILLAKTLELQKSLLSSIRQLPYEILEQIFTLATFDSNWEFNTSGPYIRFGSESIETKPKLTGAIFVL</sequence>